<keyword evidence="2" id="KW-1185">Reference proteome</keyword>
<proteinExistence type="predicted"/>
<dbReference type="Proteomes" id="UP001164718">
    <property type="component" value="Chromosome"/>
</dbReference>
<dbReference type="AlphaFoldDB" id="A0A9E8LT65"/>
<dbReference type="KEGG" id="faf:OE104_11270"/>
<sequence length="57" mass="6201">MSKTKKFLAFFSSFILVFSTLSTTGAIQAIATENPIIVEDLPIAEDLIEVELPGLDD</sequence>
<dbReference type="RefSeq" id="WP_275416941.1">
    <property type="nucleotide sequence ID" value="NZ_CP106878.1"/>
</dbReference>
<gene>
    <name evidence="1" type="ORF">OE104_11270</name>
</gene>
<evidence type="ECO:0000313" key="1">
    <source>
        <dbReference type="EMBL" id="WAA09158.1"/>
    </source>
</evidence>
<reference evidence="1" key="1">
    <citation type="submission" date="2022-09" db="EMBL/GenBank/DDBJ databases">
        <title>Complete Genomes of Fervidibacillus albus and Fervidibacillus halotolerans isolated from tidal flat sediments.</title>
        <authorList>
            <person name="Kwon K.K."/>
            <person name="Yang S.-H."/>
            <person name="Park M.J."/>
            <person name="Oh H.-M."/>
        </authorList>
    </citation>
    <scope>NUCLEOTIDE SEQUENCE</scope>
    <source>
        <strain evidence="1">MEBiC13591</strain>
    </source>
</reference>
<protein>
    <submittedName>
        <fullName evidence="1">Uncharacterized protein</fullName>
    </submittedName>
</protein>
<organism evidence="1 2">
    <name type="scientific">Fervidibacillus albus</name>
    <dbReference type="NCBI Taxonomy" id="2980026"/>
    <lineage>
        <taxon>Bacteria</taxon>
        <taxon>Bacillati</taxon>
        <taxon>Bacillota</taxon>
        <taxon>Bacilli</taxon>
        <taxon>Bacillales</taxon>
        <taxon>Bacillaceae</taxon>
        <taxon>Fervidibacillus</taxon>
    </lineage>
</organism>
<dbReference type="EMBL" id="CP106878">
    <property type="protein sequence ID" value="WAA09158.1"/>
    <property type="molecule type" value="Genomic_DNA"/>
</dbReference>
<name>A0A9E8LT65_9BACI</name>
<accession>A0A9E8LT65</accession>
<evidence type="ECO:0000313" key="2">
    <source>
        <dbReference type="Proteomes" id="UP001164718"/>
    </source>
</evidence>